<dbReference type="GO" id="GO:0005634">
    <property type="term" value="C:nucleus"/>
    <property type="evidence" value="ECO:0007669"/>
    <property type="project" value="UniProtKB-SubCell"/>
</dbReference>
<feature type="region of interest" description="Disordered" evidence="6">
    <location>
        <begin position="548"/>
        <end position="570"/>
    </location>
</feature>
<dbReference type="Pfam" id="PF10198">
    <property type="entry name" value="Ada3"/>
    <property type="match status" value="1"/>
</dbReference>
<dbReference type="GO" id="GO:0000124">
    <property type="term" value="C:SAGA complex"/>
    <property type="evidence" value="ECO:0007669"/>
    <property type="project" value="EnsemblFungi"/>
</dbReference>
<reference evidence="8" key="2">
    <citation type="submission" date="2012-08" db="EMBL/GenBank/DDBJ databases">
        <title>Genome sequence of Kazachstania naganishii.</title>
        <authorList>
            <person name="Gordon J.L."/>
            <person name="Armisen D."/>
            <person name="Proux-Wera E."/>
            <person name="OhEigeartaigh S.S."/>
            <person name="Byrne K.P."/>
            <person name="Wolfe K.H."/>
        </authorList>
    </citation>
    <scope>NUCLEOTIDE SEQUENCE [LARGE SCALE GENOMIC DNA]</scope>
    <source>
        <strain evidence="8">ATCC MYA-139 / BCRC 22969 / CBS 8797 / CCRC 22969 / KCTC 17520 / NBRC 10181 / NCYC 3082</strain>
    </source>
</reference>
<comment type="similarity">
    <text evidence="2">Belongs to the NGG1 family.</text>
</comment>
<feature type="compositionally biased region" description="Basic and acidic residues" evidence="6">
    <location>
        <begin position="195"/>
        <end position="222"/>
    </location>
</feature>
<keyword evidence="8" id="KW-1185">Reference proteome</keyword>
<keyword evidence="5" id="KW-0539">Nucleus</keyword>
<feature type="compositionally biased region" description="Basic and acidic residues" evidence="6">
    <location>
        <begin position="602"/>
        <end position="615"/>
    </location>
</feature>
<evidence type="ECO:0000313" key="8">
    <source>
        <dbReference type="Proteomes" id="UP000006310"/>
    </source>
</evidence>
<feature type="region of interest" description="Disordered" evidence="6">
    <location>
        <begin position="393"/>
        <end position="414"/>
    </location>
</feature>
<feature type="region of interest" description="Disordered" evidence="6">
    <location>
        <begin position="311"/>
        <end position="362"/>
    </location>
</feature>
<evidence type="ECO:0000256" key="4">
    <source>
        <dbReference type="ARBA" id="ARBA00023163"/>
    </source>
</evidence>
<feature type="compositionally biased region" description="Polar residues" evidence="6">
    <location>
        <begin position="627"/>
        <end position="644"/>
    </location>
</feature>
<dbReference type="PANTHER" id="PTHR13556">
    <property type="entry name" value="TRANSCRIPTIONAL ADAPTER 3-RELATED"/>
    <property type="match status" value="1"/>
</dbReference>
<feature type="region of interest" description="Disordered" evidence="6">
    <location>
        <begin position="848"/>
        <end position="881"/>
    </location>
</feature>
<accession>J7RTR6</accession>
<comment type="subcellular location">
    <subcellularLocation>
        <location evidence="1">Nucleus</location>
    </subcellularLocation>
</comment>
<dbReference type="Proteomes" id="UP000006310">
    <property type="component" value="Chromosome 1"/>
</dbReference>
<feature type="compositionally biased region" description="Basic and acidic residues" evidence="6">
    <location>
        <begin position="313"/>
        <end position="337"/>
    </location>
</feature>
<dbReference type="RefSeq" id="XP_022462398.1">
    <property type="nucleotide sequence ID" value="XM_022609130.1"/>
</dbReference>
<reference evidence="7 8" key="1">
    <citation type="journal article" date="2011" name="Proc. Natl. Acad. Sci. U.S.A.">
        <title>Evolutionary erosion of yeast sex chromosomes by mating-type switching accidents.</title>
        <authorList>
            <person name="Gordon J.L."/>
            <person name="Armisen D."/>
            <person name="Proux-Wera E."/>
            <person name="Oheigeartaigh S.S."/>
            <person name="Byrne K.P."/>
            <person name="Wolfe K.H."/>
        </authorList>
    </citation>
    <scope>NUCLEOTIDE SEQUENCE [LARGE SCALE GENOMIC DNA]</scope>
    <source>
        <strain evidence="8">ATCC MYA-139 / BCRC 22969 / CBS 8797 / CCRC 22969 / KCTC 17520 / NBRC 10181 / NCYC 3082</strain>
    </source>
</reference>
<dbReference type="STRING" id="1071383.J7RTR6"/>
<evidence type="ECO:0000256" key="2">
    <source>
        <dbReference type="ARBA" id="ARBA00005330"/>
    </source>
</evidence>
<feature type="compositionally biased region" description="Acidic residues" evidence="6">
    <location>
        <begin position="857"/>
        <end position="866"/>
    </location>
</feature>
<evidence type="ECO:0000256" key="3">
    <source>
        <dbReference type="ARBA" id="ARBA00023015"/>
    </source>
</evidence>
<keyword evidence="3" id="KW-0805">Transcription regulation</keyword>
<dbReference type="GO" id="GO:0003713">
    <property type="term" value="F:transcription coactivator activity"/>
    <property type="evidence" value="ECO:0007669"/>
    <property type="project" value="TreeGrafter"/>
</dbReference>
<dbReference type="GO" id="GO:0046695">
    <property type="term" value="C:SLIK (SAGA-like) complex"/>
    <property type="evidence" value="ECO:0007669"/>
    <property type="project" value="EnsemblFungi"/>
</dbReference>
<sequence length="881" mass="96858">MARLSRRNRKLKETTIEPDEEYPIVGSETVRPQNTADLGTPGDVLRSILNNMNLSFETNIGMLNGDAVREIPERKTLLDLQKKLNTLNVLFNDIVQDDERLVDDIRKWKDREVAPVEEIAQQGKTDGVAVLAVEEPEVKPAVAQGGNKKTGGGGGEELVEGEAVVVAEIEHEDEKLDQESMKADGVQPQSQQVNDEDKPQDNTFKGDVDGNVDHAETGKDESVTDTNSAVVDAEDTTKTKSKEVATAAVADAQIEPETELRSDPVPEQPATPTGEAVATTGDDIKQDATELIAAPAGETQLPATSDVDVEAEPSFKEVDNESNLESHKQDKPVPIEEEHVDAEEGVEGTDHSRDAGISGVPPHKRVLEDVLNGSDIEPIVGNGLPATKKLKVGEDTKDTERDKMENDPNVKNPKSEFVMSQTLPKAARDLGLYNEEGLETTGEEYLKKKYNVASYPTNDLKHLLPGKLPDKDFSYPKPTNQIQYSTFLGFVDNFFRDFNDDDVKFLKSKYILPLSLEMNKMYDPETTPFIIPRLGPLYTETWLREDNGAQVGNTSPVPQNDPSAILPKGDSAKVDDSVLETEDVSCGPLLSRLLSAILTDNGDKSDLNDPIKEEESFAEPPSSAYSVSNEGTPSEVNTVQTSPKSDGPAAAVLFDGSGGTTSSLKRDGNWHISSINLNYPTFEERLKRELKYVGIYMNLPKDENGAPGDDPDWLHGREDDEVSAELRSLQGSLRTVTHRTKRGRTSCCLCLERYLAWQEYISILDDLDKQIDQAYIKRIRAPKKRKKHQAGAGYGGGGANGGITGSASQVAQQKAANSSLKALLDKRQRWTSKIGPMFDKPEVMKRIPRETVFKDIDQDEEEDEGDVFGQTNQNKDEDLGE</sequence>
<dbReference type="EMBL" id="HE978314">
    <property type="protein sequence ID" value="CCK68152.1"/>
    <property type="molecule type" value="Genomic_DNA"/>
</dbReference>
<feature type="compositionally biased region" description="Polar residues" evidence="6">
    <location>
        <begin position="550"/>
        <end position="562"/>
    </location>
</feature>
<evidence type="ECO:0000256" key="5">
    <source>
        <dbReference type="ARBA" id="ARBA00023242"/>
    </source>
</evidence>
<feature type="compositionally biased region" description="Basic and acidic residues" evidence="6">
    <location>
        <begin position="393"/>
        <end position="408"/>
    </location>
</feature>
<protein>
    <submittedName>
        <fullName evidence="7">Uncharacterized protein</fullName>
    </submittedName>
</protein>
<evidence type="ECO:0000256" key="6">
    <source>
        <dbReference type="SAM" id="MobiDB-lite"/>
    </source>
</evidence>
<dbReference type="GO" id="GO:0006357">
    <property type="term" value="P:regulation of transcription by RNA polymerase II"/>
    <property type="evidence" value="ECO:0007669"/>
    <property type="project" value="EnsemblFungi"/>
</dbReference>
<name>J7RTR6_HUIN7</name>
<feature type="compositionally biased region" description="Basic residues" evidence="6">
    <location>
        <begin position="1"/>
        <end position="10"/>
    </location>
</feature>
<dbReference type="PANTHER" id="PTHR13556:SF2">
    <property type="entry name" value="TRANSCRIPTIONAL ADAPTER 3"/>
    <property type="match status" value="1"/>
</dbReference>
<feature type="compositionally biased region" description="Acidic residues" evidence="6">
    <location>
        <begin position="338"/>
        <end position="347"/>
    </location>
</feature>
<organism evidence="7 8">
    <name type="scientific">Huiozyma naganishii (strain ATCC MYA-139 / BCRC 22969 / CBS 8797 / KCTC 17520 / NBRC 10181 / NCYC 3082 / Yp74L-3)</name>
    <name type="common">Yeast</name>
    <name type="synonym">Kazachstania naganishii</name>
    <dbReference type="NCBI Taxonomy" id="1071383"/>
    <lineage>
        <taxon>Eukaryota</taxon>
        <taxon>Fungi</taxon>
        <taxon>Dikarya</taxon>
        <taxon>Ascomycota</taxon>
        <taxon>Saccharomycotina</taxon>
        <taxon>Saccharomycetes</taxon>
        <taxon>Saccharomycetales</taxon>
        <taxon>Saccharomycetaceae</taxon>
        <taxon>Huiozyma</taxon>
    </lineage>
</organism>
<dbReference type="AlphaFoldDB" id="J7RTR6"/>
<gene>
    <name evidence="7" type="primary">KNAG0A04820</name>
    <name evidence="7" type="ordered locus">KNAG_0A04820</name>
</gene>
<dbReference type="GeneID" id="34523787"/>
<dbReference type="eggNOG" id="KOG4191">
    <property type="taxonomic scope" value="Eukaryota"/>
</dbReference>
<dbReference type="HOGENOM" id="CLU_016102_1_0_1"/>
<dbReference type="KEGG" id="kng:KNAG_0A04820"/>
<proteinExistence type="inferred from homology"/>
<dbReference type="OrthoDB" id="1232at2759"/>
<feature type="region of interest" description="Disordered" evidence="6">
    <location>
        <begin position="1"/>
        <end position="21"/>
    </location>
</feature>
<dbReference type="GO" id="GO:0004402">
    <property type="term" value="F:histone acetyltransferase activity"/>
    <property type="evidence" value="ECO:0007669"/>
    <property type="project" value="EnsemblFungi"/>
</dbReference>
<dbReference type="InterPro" id="IPR019340">
    <property type="entry name" value="Histone_AcTrfase_su3"/>
</dbReference>
<feature type="region of interest" description="Disordered" evidence="6">
    <location>
        <begin position="602"/>
        <end position="650"/>
    </location>
</feature>
<evidence type="ECO:0000256" key="1">
    <source>
        <dbReference type="ARBA" id="ARBA00004123"/>
    </source>
</evidence>
<keyword evidence="4" id="KW-0804">Transcription</keyword>
<feature type="region of interest" description="Disordered" evidence="6">
    <location>
        <begin position="174"/>
        <end position="287"/>
    </location>
</feature>
<evidence type="ECO:0000313" key="7">
    <source>
        <dbReference type="EMBL" id="CCK68152.1"/>
    </source>
</evidence>
<dbReference type="GO" id="GO:0140671">
    <property type="term" value="C:ADA complex"/>
    <property type="evidence" value="ECO:0007669"/>
    <property type="project" value="EnsemblFungi"/>
</dbReference>